<keyword evidence="1" id="KW-0472">Membrane</keyword>
<evidence type="ECO:0000256" key="1">
    <source>
        <dbReference type="SAM" id="Phobius"/>
    </source>
</evidence>
<dbReference type="InterPro" id="IPR021215">
    <property type="entry name" value="DUF2752"/>
</dbReference>
<sequence>MVAQSSFFDWLNHHLFTCPFKAHFGIDCPGCGFQRSVIALLKGNFLESLKLYPATIPFLFVIIFMLVHLRYDFKFGAQIIKITVATIAVIILINYIYKIYTHQLII</sequence>
<feature type="transmembrane region" description="Helical" evidence="1">
    <location>
        <begin position="51"/>
        <end position="69"/>
    </location>
</feature>
<accession>A0A7K0FU72</accession>
<keyword evidence="1" id="KW-1133">Transmembrane helix</keyword>
<keyword evidence="3" id="KW-1185">Reference proteome</keyword>
<dbReference type="RefSeq" id="WP_154279110.1">
    <property type="nucleotide sequence ID" value="NZ_JBHUJQ010000001.1"/>
</dbReference>
<reference evidence="2 3" key="1">
    <citation type="submission" date="2019-11" db="EMBL/GenBank/DDBJ databases">
        <title>Pedobacter petrophilus genome.</title>
        <authorList>
            <person name="Feldbauer M.J."/>
            <person name="Newman J.D."/>
        </authorList>
    </citation>
    <scope>NUCLEOTIDE SEQUENCE [LARGE SCALE GENOMIC DNA]</scope>
    <source>
        <strain evidence="2 3">LMG 29686</strain>
    </source>
</reference>
<comment type="caution">
    <text evidence="2">The sequence shown here is derived from an EMBL/GenBank/DDBJ whole genome shotgun (WGS) entry which is preliminary data.</text>
</comment>
<gene>
    <name evidence="2" type="ORF">GJU39_02470</name>
</gene>
<dbReference type="Proteomes" id="UP000487757">
    <property type="component" value="Unassembled WGS sequence"/>
</dbReference>
<dbReference type="Pfam" id="PF10825">
    <property type="entry name" value="DUF2752"/>
    <property type="match status" value="1"/>
</dbReference>
<organism evidence="2 3">
    <name type="scientific">Pedobacter petrophilus</name>
    <dbReference type="NCBI Taxonomy" id="1908241"/>
    <lineage>
        <taxon>Bacteria</taxon>
        <taxon>Pseudomonadati</taxon>
        <taxon>Bacteroidota</taxon>
        <taxon>Sphingobacteriia</taxon>
        <taxon>Sphingobacteriales</taxon>
        <taxon>Sphingobacteriaceae</taxon>
        <taxon>Pedobacter</taxon>
    </lineage>
</organism>
<keyword evidence="1" id="KW-0812">Transmembrane</keyword>
<name>A0A7K0FU72_9SPHI</name>
<dbReference type="EMBL" id="WKKH01000003">
    <property type="protein sequence ID" value="MRX74941.1"/>
    <property type="molecule type" value="Genomic_DNA"/>
</dbReference>
<evidence type="ECO:0000313" key="3">
    <source>
        <dbReference type="Proteomes" id="UP000487757"/>
    </source>
</evidence>
<evidence type="ECO:0000313" key="2">
    <source>
        <dbReference type="EMBL" id="MRX74941.1"/>
    </source>
</evidence>
<protein>
    <submittedName>
        <fullName evidence="2">DUF2752 domain-containing protein</fullName>
    </submittedName>
</protein>
<dbReference type="AlphaFoldDB" id="A0A7K0FU72"/>
<dbReference type="OrthoDB" id="9815897at2"/>
<proteinExistence type="predicted"/>
<feature type="transmembrane region" description="Helical" evidence="1">
    <location>
        <begin position="75"/>
        <end position="97"/>
    </location>
</feature>